<gene>
    <name evidence="1" type="ordered locus">Fleli_3963</name>
</gene>
<dbReference type="Pfam" id="PF10043">
    <property type="entry name" value="DUF2279"/>
    <property type="match status" value="1"/>
</dbReference>
<organism evidence="1 2">
    <name type="scientific">Bernardetia litoralis (strain ATCC 23117 / DSM 6794 / NBRC 15988 / NCIMB 1366 / Fx l1 / Sio-4)</name>
    <name type="common">Flexibacter litoralis</name>
    <dbReference type="NCBI Taxonomy" id="880071"/>
    <lineage>
        <taxon>Bacteria</taxon>
        <taxon>Pseudomonadati</taxon>
        <taxon>Bacteroidota</taxon>
        <taxon>Cytophagia</taxon>
        <taxon>Cytophagales</taxon>
        <taxon>Bernardetiaceae</taxon>
        <taxon>Bernardetia</taxon>
    </lineage>
</organism>
<dbReference type="EMBL" id="CP003345">
    <property type="protein sequence ID" value="AFM06265.1"/>
    <property type="molecule type" value="Genomic_DNA"/>
</dbReference>
<name>I4AQN0_BERLS</name>
<dbReference type="RefSeq" id="WP_014799688.1">
    <property type="nucleotide sequence ID" value="NC_018018.1"/>
</dbReference>
<evidence type="ECO:0000313" key="1">
    <source>
        <dbReference type="EMBL" id="AFM06265.1"/>
    </source>
</evidence>
<dbReference type="Proteomes" id="UP000006054">
    <property type="component" value="Chromosome"/>
</dbReference>
<dbReference type="AlphaFoldDB" id="I4AQN0"/>
<evidence type="ECO:0008006" key="3">
    <source>
        <dbReference type="Google" id="ProtNLM"/>
    </source>
</evidence>
<dbReference type="eggNOG" id="COG5544">
    <property type="taxonomic scope" value="Bacteria"/>
</dbReference>
<protein>
    <recommendedName>
        <fullName evidence="3">DUF2279 domain-containing protein</fullName>
    </recommendedName>
</protein>
<reference evidence="2" key="1">
    <citation type="submission" date="2012-06" db="EMBL/GenBank/DDBJ databases">
        <title>The complete genome of Flexibacter litoralis DSM 6794.</title>
        <authorList>
            <person name="Lucas S."/>
            <person name="Copeland A."/>
            <person name="Lapidus A."/>
            <person name="Glavina del Rio T."/>
            <person name="Dalin E."/>
            <person name="Tice H."/>
            <person name="Bruce D."/>
            <person name="Goodwin L."/>
            <person name="Pitluck S."/>
            <person name="Peters L."/>
            <person name="Ovchinnikova G."/>
            <person name="Lu M."/>
            <person name="Kyrpides N."/>
            <person name="Mavromatis K."/>
            <person name="Ivanova N."/>
            <person name="Brettin T."/>
            <person name="Detter J.C."/>
            <person name="Han C."/>
            <person name="Larimer F."/>
            <person name="Land M."/>
            <person name="Hauser L."/>
            <person name="Markowitz V."/>
            <person name="Cheng J.-F."/>
            <person name="Hugenholtz P."/>
            <person name="Woyke T."/>
            <person name="Wu D."/>
            <person name="Spring S."/>
            <person name="Lang E."/>
            <person name="Kopitz M."/>
            <person name="Brambilla E."/>
            <person name="Klenk H.-P."/>
            <person name="Eisen J.A."/>
        </authorList>
    </citation>
    <scope>NUCLEOTIDE SEQUENCE [LARGE SCALE GENOMIC DNA]</scope>
    <source>
        <strain evidence="2">ATCC 23117 / DSM 6794 / NBRC 15988 / NCIMB 1366 / Sio-4</strain>
    </source>
</reference>
<dbReference type="PATRIC" id="fig|880071.3.peg.3963"/>
<dbReference type="KEGG" id="fli:Fleli_3963"/>
<evidence type="ECO:0000313" key="2">
    <source>
        <dbReference type="Proteomes" id="UP000006054"/>
    </source>
</evidence>
<sequence length="312" mass="36335" precursor="true">MFYFNYSKVKILAFFLFCYFLLICFPSFSQKVKSEEDSIFKTTKIQKTKKWLLPTLTTTTYIGGMTFLYQSWYKNENQTSFHFFNDNKQWNQLDKFGHTYTSYQLGKVSYYSLKKLNYSEKTALWSSTAGFWLMLPIEIFDGFSPTYGASYGDLIANGTGSLLFLSQQIAFKEQRIQFKFSFFPTSLSDLRPNTLGENLPTKIIKDYNGQTYWFSSSPSLWINKQTKFPKWLAFSVGYGANNMLYGSENQNNENGYQSSRTFYLSLDINWSQIQTKRKGLQLLFGVFDGIKIPFPALYYDTKKGFKGSILAF</sequence>
<dbReference type="OrthoDB" id="9803535at2"/>
<dbReference type="STRING" id="880071.Fleli_3963"/>
<accession>I4AQN0</accession>
<keyword evidence="2" id="KW-1185">Reference proteome</keyword>
<dbReference type="HOGENOM" id="CLU_920624_0_0_10"/>
<dbReference type="InterPro" id="IPR018736">
    <property type="entry name" value="DUF2279_periplasmic_lipo"/>
</dbReference>
<proteinExistence type="predicted"/>